<reference evidence="1" key="1">
    <citation type="journal article" date="2020" name="Nature">
        <title>Giant virus diversity and host interactions through global metagenomics.</title>
        <authorList>
            <person name="Schulz F."/>
            <person name="Roux S."/>
            <person name="Paez-Espino D."/>
            <person name="Jungbluth S."/>
            <person name="Walsh D.A."/>
            <person name="Denef V.J."/>
            <person name="McMahon K.D."/>
            <person name="Konstantinidis K.T."/>
            <person name="Eloe-Fadrosh E.A."/>
            <person name="Kyrpides N.C."/>
            <person name="Woyke T."/>
        </authorList>
    </citation>
    <scope>NUCLEOTIDE SEQUENCE</scope>
    <source>
        <strain evidence="1">GVMAG-M-3300010158-60</strain>
    </source>
</reference>
<proteinExistence type="predicted"/>
<dbReference type="AlphaFoldDB" id="A0A6C0BBY4"/>
<evidence type="ECO:0000313" key="1">
    <source>
        <dbReference type="EMBL" id="QHS89560.1"/>
    </source>
</evidence>
<sequence>MGSGYSFPSRETLSAESIKTSNVLDKIMRFMLANTNILDMYSLASPTECRKYALFTAKTMENFFKEINLHPLKGEDGKFYFQRLDTIQKLPDEFYKEQKGNCLEIAYFFIRILQIFAALSLSVMDMEIPRYNSDLDKREIGIGQKVNPTDVLAVPFFKPKQPLTRGLFTGAGRAGFDFRGYEESRRYQEPVYPRYQQPSARMYIRDPNYEILNRYLIKTDSTYFQFYDGRDATGIYLNLDGSNLYISFKGKKDDGKSVEVRARLNMRLDKRPEESKYDISLSPVKITGIELNIREIPAVTFTSSVGADPKYMNQTIPQYLRNIMRKILGKESDVEKRKGIPTDVLPDFKLPDILSSLSSKPPIKAYCVARAMQLLSPESLYGDNRKAKTQICNSGFKLLGRNLPGADKPITSSKGILTLNLLFYSMLRNNVPSVSEEVEPKYRAFLQEIRSVFSEDAEIKPIESAQDIKKVIEGIVDKIPTTLCAKTRGVMYTTDLQVIRQLRSYAGRLLSRQLQHTYNVMNILKRLFVLSSNDPILIQPSVQAGGMDAVEKIATLTRDLLTAYYTDCEVIYREGVEYATGKKEAFA</sequence>
<accession>A0A6C0BBY4</accession>
<dbReference type="EMBL" id="MN739113">
    <property type="protein sequence ID" value="QHS89560.1"/>
    <property type="molecule type" value="Genomic_DNA"/>
</dbReference>
<organism evidence="1">
    <name type="scientific">viral metagenome</name>
    <dbReference type="NCBI Taxonomy" id="1070528"/>
    <lineage>
        <taxon>unclassified sequences</taxon>
        <taxon>metagenomes</taxon>
        <taxon>organismal metagenomes</taxon>
    </lineage>
</organism>
<name>A0A6C0BBY4_9ZZZZ</name>
<protein>
    <submittedName>
        <fullName evidence="1">Uncharacterized protein</fullName>
    </submittedName>
</protein>